<organism evidence="2 3">
    <name type="scientific">Parelaphostrongylus tenuis</name>
    <name type="common">Meningeal worm</name>
    <dbReference type="NCBI Taxonomy" id="148309"/>
    <lineage>
        <taxon>Eukaryota</taxon>
        <taxon>Metazoa</taxon>
        <taxon>Ecdysozoa</taxon>
        <taxon>Nematoda</taxon>
        <taxon>Chromadorea</taxon>
        <taxon>Rhabditida</taxon>
        <taxon>Rhabditina</taxon>
        <taxon>Rhabditomorpha</taxon>
        <taxon>Strongyloidea</taxon>
        <taxon>Metastrongylidae</taxon>
        <taxon>Parelaphostrongylus</taxon>
    </lineage>
</organism>
<feature type="region of interest" description="Disordered" evidence="1">
    <location>
        <begin position="78"/>
        <end position="110"/>
    </location>
</feature>
<proteinExistence type="predicted"/>
<keyword evidence="3" id="KW-1185">Reference proteome</keyword>
<dbReference type="Proteomes" id="UP001196413">
    <property type="component" value="Unassembled WGS sequence"/>
</dbReference>
<protein>
    <submittedName>
        <fullName evidence="2">Uncharacterized protein</fullName>
    </submittedName>
</protein>
<name>A0AAD5MSP7_PARTN</name>
<reference evidence="2" key="1">
    <citation type="submission" date="2021-06" db="EMBL/GenBank/DDBJ databases">
        <title>Parelaphostrongylus tenuis whole genome reference sequence.</title>
        <authorList>
            <person name="Garwood T.J."/>
            <person name="Larsen P.A."/>
            <person name="Fountain-Jones N.M."/>
            <person name="Garbe J.R."/>
            <person name="Macchietto M.G."/>
            <person name="Kania S.A."/>
            <person name="Gerhold R.W."/>
            <person name="Richards J.E."/>
            <person name="Wolf T.M."/>
        </authorList>
    </citation>
    <scope>NUCLEOTIDE SEQUENCE</scope>
    <source>
        <strain evidence="2">MNPRO001-30</strain>
        <tissue evidence="2">Meninges</tissue>
    </source>
</reference>
<comment type="caution">
    <text evidence="2">The sequence shown here is derived from an EMBL/GenBank/DDBJ whole genome shotgun (WGS) entry which is preliminary data.</text>
</comment>
<evidence type="ECO:0000256" key="1">
    <source>
        <dbReference type="SAM" id="MobiDB-lite"/>
    </source>
</evidence>
<evidence type="ECO:0000313" key="3">
    <source>
        <dbReference type="Proteomes" id="UP001196413"/>
    </source>
</evidence>
<evidence type="ECO:0000313" key="2">
    <source>
        <dbReference type="EMBL" id="KAJ1354067.1"/>
    </source>
</evidence>
<dbReference type="EMBL" id="JAHQIW010001939">
    <property type="protein sequence ID" value="KAJ1354067.1"/>
    <property type="molecule type" value="Genomic_DNA"/>
</dbReference>
<accession>A0AAD5MSP7</accession>
<gene>
    <name evidence="2" type="ORF">KIN20_010877</name>
</gene>
<sequence>MITDQFQVSCEKYVPPEVLSLSAQSDTASRTSTNKVFVDVCTNTPNHANHSTQSIINDDDETFFSLNSDRALVSDRSFVSPVASPNGLEPRQNFMSEKSERSSFSTGTQK</sequence>
<dbReference type="AlphaFoldDB" id="A0AAD5MSP7"/>